<evidence type="ECO:0000256" key="1">
    <source>
        <dbReference type="SAM" id="MobiDB-lite"/>
    </source>
</evidence>
<protein>
    <submittedName>
        <fullName evidence="2">Uncharacterized protein</fullName>
    </submittedName>
</protein>
<proteinExistence type="predicted"/>
<reference evidence="2" key="1">
    <citation type="submission" date="2021-01" db="EMBL/GenBank/DDBJ databases">
        <title>Phytophthora aleatoria, a newly-described species from Pinus radiata is distinct from Phytophthora cactorum isolates based on comparative genomics.</title>
        <authorList>
            <person name="Mcdougal R."/>
            <person name="Panda P."/>
            <person name="Williams N."/>
            <person name="Studholme D.J."/>
        </authorList>
    </citation>
    <scope>NUCLEOTIDE SEQUENCE</scope>
    <source>
        <strain evidence="2">NZFS 4037</strain>
    </source>
</reference>
<keyword evidence="3" id="KW-1185">Reference proteome</keyword>
<feature type="region of interest" description="Disordered" evidence="1">
    <location>
        <begin position="38"/>
        <end position="61"/>
    </location>
</feature>
<comment type="caution">
    <text evidence="2">The sequence shown here is derived from an EMBL/GenBank/DDBJ whole genome shotgun (WGS) entry which is preliminary data.</text>
</comment>
<accession>A0A8J5JBX9</accession>
<gene>
    <name evidence="2" type="ORF">JG688_00000850</name>
</gene>
<name>A0A8J5JBX9_9STRA</name>
<evidence type="ECO:0000313" key="2">
    <source>
        <dbReference type="EMBL" id="KAG6976972.1"/>
    </source>
</evidence>
<dbReference type="Proteomes" id="UP000709295">
    <property type="component" value="Unassembled WGS sequence"/>
</dbReference>
<dbReference type="EMBL" id="JAENGY010000016">
    <property type="protein sequence ID" value="KAG6976972.1"/>
    <property type="molecule type" value="Genomic_DNA"/>
</dbReference>
<dbReference type="AlphaFoldDB" id="A0A8J5JBX9"/>
<organism evidence="2 3">
    <name type="scientific">Phytophthora aleatoria</name>
    <dbReference type="NCBI Taxonomy" id="2496075"/>
    <lineage>
        <taxon>Eukaryota</taxon>
        <taxon>Sar</taxon>
        <taxon>Stramenopiles</taxon>
        <taxon>Oomycota</taxon>
        <taxon>Peronosporomycetes</taxon>
        <taxon>Peronosporales</taxon>
        <taxon>Peronosporaceae</taxon>
        <taxon>Phytophthora</taxon>
    </lineage>
</organism>
<evidence type="ECO:0000313" key="3">
    <source>
        <dbReference type="Proteomes" id="UP000709295"/>
    </source>
</evidence>
<sequence length="130" mass="14537">MLSRLHAPNSLSVGELLNPSEEDYCCVDTNSENEIRSELSSADVAGVDDEDATGSTQTPENLSAEKLRLKVMAQLFVSADVMGISSRKVIGLRSMQREFRKELGRKQDRSCISQCWTSFDFLLHTVHFHS</sequence>